<accession>A0A1T5P9N4</accession>
<dbReference type="SUPFAM" id="SSF52266">
    <property type="entry name" value="SGNH hydrolase"/>
    <property type="match status" value="1"/>
</dbReference>
<dbReference type="PANTHER" id="PTHR34407">
    <property type="entry name" value="EXPRESSED PROTEIN"/>
    <property type="match status" value="1"/>
</dbReference>
<dbReference type="InterPro" id="IPR013830">
    <property type="entry name" value="SGNH_hydro"/>
</dbReference>
<dbReference type="Pfam" id="PF13472">
    <property type="entry name" value="Lipase_GDSL_2"/>
    <property type="match status" value="1"/>
</dbReference>
<reference evidence="4" key="1">
    <citation type="submission" date="2017-02" db="EMBL/GenBank/DDBJ databases">
        <authorList>
            <person name="Varghese N."/>
            <person name="Submissions S."/>
        </authorList>
    </citation>
    <scope>NUCLEOTIDE SEQUENCE [LARGE SCALE GENOMIC DNA]</scope>
    <source>
        <strain evidence="4">DSM 18108</strain>
    </source>
</reference>
<dbReference type="InterPro" id="IPR036514">
    <property type="entry name" value="SGNH_hydro_sf"/>
</dbReference>
<dbReference type="EMBL" id="FUZZ01000004">
    <property type="protein sequence ID" value="SKD09078.1"/>
    <property type="molecule type" value="Genomic_DNA"/>
</dbReference>
<protein>
    <submittedName>
        <fullName evidence="3">Lysophospholipase L1</fullName>
    </submittedName>
</protein>
<dbReference type="CDD" id="cd00229">
    <property type="entry name" value="SGNH_hydrolase"/>
    <property type="match status" value="1"/>
</dbReference>
<feature type="signal peptide" evidence="1">
    <location>
        <begin position="1"/>
        <end position="20"/>
    </location>
</feature>
<dbReference type="AlphaFoldDB" id="A0A1T5P9N4"/>
<keyword evidence="4" id="KW-1185">Reference proteome</keyword>
<dbReference type="Gene3D" id="2.60.120.260">
    <property type="entry name" value="Galactose-binding domain-like"/>
    <property type="match status" value="1"/>
</dbReference>
<evidence type="ECO:0000259" key="2">
    <source>
        <dbReference type="Pfam" id="PF13472"/>
    </source>
</evidence>
<dbReference type="STRING" id="393003.SAMN05660461_4957"/>
<gene>
    <name evidence="3" type="ORF">SAMN05660461_4957</name>
</gene>
<dbReference type="PANTHER" id="PTHR34407:SF1">
    <property type="entry name" value="SGNH HYDROLASE-TYPE ESTERASE DOMAIN-CONTAINING PROTEIN"/>
    <property type="match status" value="1"/>
</dbReference>
<organism evidence="3 4">
    <name type="scientific">Chitinophaga ginsengisegetis</name>
    <dbReference type="NCBI Taxonomy" id="393003"/>
    <lineage>
        <taxon>Bacteria</taxon>
        <taxon>Pseudomonadati</taxon>
        <taxon>Bacteroidota</taxon>
        <taxon>Chitinophagia</taxon>
        <taxon>Chitinophagales</taxon>
        <taxon>Chitinophagaceae</taxon>
        <taxon>Chitinophaga</taxon>
    </lineage>
</organism>
<sequence length="420" mass="46979">MPLRLTGVMLLFFVSLSLHAQTDSLNSMQEYRIRQGLPNFFAKLKSGGPLTIAYFGGSITAASGGWRDQSVKWFQQQYPQAQIKQINAGVGGTGSDLGVFRLRRDVLSQQPDLVFVEFAVNDGGPYVHQTMEGIVRQIWKANPSTDICFVYTVAGNMLPVLQQGQLWPTMLAMEHIAQHYGIPSVQLGMQVLALLKEGKLVFQGKPDQYPDKLVFSGDNIHPNTTTGHRLYTEALVRAMQQLRNNDQPFKHPLIDPYTKDNWEDAQLVAVKDLPRTGQWIDLSNTNDSVAVQFRQRFPLLVKATQPGSSLQIRFNGRLAGLYDLVGPGCGQYDVTIDGQAAKSYPRFDRHAVYYRSHYFFLPLLDAGPHTINLEVSAKKLDKMAILKTGDNQPGNLDKYKEDACYAGWLLLLGSLTNQNK</sequence>
<dbReference type="RefSeq" id="WP_079472222.1">
    <property type="nucleotide sequence ID" value="NZ_FUZZ01000004.1"/>
</dbReference>
<name>A0A1T5P9N4_9BACT</name>
<keyword evidence="1" id="KW-0732">Signal</keyword>
<feature type="chain" id="PRO_5012029959" evidence="1">
    <location>
        <begin position="21"/>
        <end position="420"/>
    </location>
</feature>
<evidence type="ECO:0000256" key="1">
    <source>
        <dbReference type="SAM" id="SignalP"/>
    </source>
</evidence>
<dbReference type="Gene3D" id="3.40.50.1110">
    <property type="entry name" value="SGNH hydrolase"/>
    <property type="match status" value="1"/>
</dbReference>
<feature type="domain" description="SGNH hydrolase-type esterase" evidence="2">
    <location>
        <begin position="55"/>
        <end position="224"/>
    </location>
</feature>
<evidence type="ECO:0000313" key="3">
    <source>
        <dbReference type="EMBL" id="SKD09078.1"/>
    </source>
</evidence>
<dbReference type="GO" id="GO:0016788">
    <property type="term" value="F:hydrolase activity, acting on ester bonds"/>
    <property type="evidence" value="ECO:0007669"/>
    <property type="project" value="UniProtKB-ARBA"/>
</dbReference>
<evidence type="ECO:0000313" key="4">
    <source>
        <dbReference type="Proteomes" id="UP000190166"/>
    </source>
</evidence>
<proteinExistence type="predicted"/>
<dbReference type="Proteomes" id="UP000190166">
    <property type="component" value="Unassembled WGS sequence"/>
</dbReference>